<organism evidence="2 3">
    <name type="scientific">Ostreobium quekettii</name>
    <dbReference type="NCBI Taxonomy" id="121088"/>
    <lineage>
        <taxon>Eukaryota</taxon>
        <taxon>Viridiplantae</taxon>
        <taxon>Chlorophyta</taxon>
        <taxon>core chlorophytes</taxon>
        <taxon>Ulvophyceae</taxon>
        <taxon>TCBD clade</taxon>
        <taxon>Bryopsidales</taxon>
        <taxon>Ostreobineae</taxon>
        <taxon>Ostreobiaceae</taxon>
        <taxon>Ostreobium</taxon>
    </lineage>
</organism>
<feature type="compositionally biased region" description="Low complexity" evidence="1">
    <location>
        <begin position="35"/>
        <end position="50"/>
    </location>
</feature>
<feature type="region of interest" description="Disordered" evidence="1">
    <location>
        <begin position="1"/>
        <end position="50"/>
    </location>
</feature>
<feature type="non-terminal residue" evidence="2">
    <location>
        <position position="50"/>
    </location>
</feature>
<dbReference type="Proteomes" id="UP000708148">
    <property type="component" value="Unassembled WGS sequence"/>
</dbReference>
<feature type="non-terminal residue" evidence="2">
    <location>
        <position position="1"/>
    </location>
</feature>
<evidence type="ECO:0000313" key="3">
    <source>
        <dbReference type="Proteomes" id="UP000708148"/>
    </source>
</evidence>
<protein>
    <submittedName>
        <fullName evidence="2">Uncharacterized protein</fullName>
    </submittedName>
</protein>
<proteinExistence type="predicted"/>
<name>A0A8S1IV63_9CHLO</name>
<feature type="compositionally biased region" description="Low complexity" evidence="1">
    <location>
        <begin position="1"/>
        <end position="19"/>
    </location>
</feature>
<dbReference type="EMBL" id="CAJHUC010000740">
    <property type="protein sequence ID" value="CAD7697992.1"/>
    <property type="molecule type" value="Genomic_DNA"/>
</dbReference>
<keyword evidence="3" id="KW-1185">Reference proteome</keyword>
<sequence>AAGLPRPGCGQGRQQGQLRAVDRRRGGSRADRESPAGGRRGPQPRGRGHP</sequence>
<reference evidence="2" key="1">
    <citation type="submission" date="2020-12" db="EMBL/GenBank/DDBJ databases">
        <authorList>
            <person name="Iha C."/>
        </authorList>
    </citation>
    <scope>NUCLEOTIDE SEQUENCE</scope>
</reference>
<comment type="caution">
    <text evidence="2">The sequence shown here is derived from an EMBL/GenBank/DDBJ whole genome shotgun (WGS) entry which is preliminary data.</text>
</comment>
<feature type="compositionally biased region" description="Basic and acidic residues" evidence="1">
    <location>
        <begin position="20"/>
        <end position="34"/>
    </location>
</feature>
<evidence type="ECO:0000313" key="2">
    <source>
        <dbReference type="EMBL" id="CAD7697992.1"/>
    </source>
</evidence>
<accession>A0A8S1IV63</accession>
<gene>
    <name evidence="2" type="ORF">OSTQU699_LOCUS3360</name>
</gene>
<dbReference type="AlphaFoldDB" id="A0A8S1IV63"/>
<evidence type="ECO:0000256" key="1">
    <source>
        <dbReference type="SAM" id="MobiDB-lite"/>
    </source>
</evidence>